<dbReference type="Gene3D" id="3.40.1080.10">
    <property type="entry name" value="Glutaconate Coenzyme A-transferase"/>
    <property type="match status" value="1"/>
</dbReference>
<gene>
    <name evidence="1" type="ORF">HMPREF9469_02195</name>
</gene>
<dbReference type="eggNOG" id="COG4670">
    <property type="taxonomic scope" value="Bacteria"/>
</dbReference>
<dbReference type="EMBL" id="ADLJ01000015">
    <property type="protein sequence ID" value="EHE98996.1"/>
    <property type="molecule type" value="Genomic_DNA"/>
</dbReference>
<reference evidence="1 2" key="1">
    <citation type="submission" date="2011-08" db="EMBL/GenBank/DDBJ databases">
        <title>The Genome Sequence of Clostridium citroniae WAL-17108.</title>
        <authorList>
            <consortium name="The Broad Institute Genome Sequencing Platform"/>
            <person name="Earl A."/>
            <person name="Ward D."/>
            <person name="Feldgarden M."/>
            <person name="Gevers D."/>
            <person name="Finegold S.M."/>
            <person name="Summanen P.H."/>
            <person name="Molitoris D.R."/>
            <person name="Vaisanen M.L."/>
            <person name="Daigneault M."/>
            <person name="Allen-Vercoe E."/>
            <person name="Young S.K."/>
            <person name="Zeng Q."/>
            <person name="Gargeya S."/>
            <person name="Fitzgerald M."/>
            <person name="Haas B."/>
            <person name="Abouelleil A."/>
            <person name="Alvarado L."/>
            <person name="Arachchi H.M."/>
            <person name="Berlin A."/>
            <person name="Brown A."/>
            <person name="Chapman S.B."/>
            <person name="Chen Z."/>
            <person name="Dunbar C."/>
            <person name="Freedman E."/>
            <person name="Gearin G."/>
            <person name="Gellesch M."/>
            <person name="Goldberg J."/>
            <person name="Griggs A."/>
            <person name="Gujja S."/>
            <person name="Heiman D."/>
            <person name="Howarth C."/>
            <person name="Larson L."/>
            <person name="Lui A."/>
            <person name="MacDonald P.J.P."/>
            <person name="Montmayeur A."/>
            <person name="Murphy C."/>
            <person name="Neiman D."/>
            <person name="Pearson M."/>
            <person name="Priest M."/>
            <person name="Roberts A."/>
            <person name="Saif S."/>
            <person name="Shea T."/>
            <person name="Shenoy N."/>
            <person name="Sisk P."/>
            <person name="Stolte C."/>
            <person name="Sykes S."/>
            <person name="Wortman J."/>
            <person name="Nusbaum C."/>
            <person name="Birren B."/>
        </authorList>
    </citation>
    <scope>NUCLEOTIDE SEQUENCE [LARGE SCALE GENOMIC DNA]</scope>
    <source>
        <strain evidence="1 2">WAL-17108</strain>
    </source>
</reference>
<dbReference type="AlphaFoldDB" id="G5HI05"/>
<evidence type="ECO:0000313" key="1">
    <source>
        <dbReference type="EMBL" id="EHE98996.1"/>
    </source>
</evidence>
<accession>G5HI05</accession>
<dbReference type="SUPFAM" id="SSF100950">
    <property type="entry name" value="NagB/RpiA/CoA transferase-like"/>
    <property type="match status" value="1"/>
</dbReference>
<dbReference type="PANTHER" id="PTHR43293">
    <property type="entry name" value="ACETATE COA-TRANSFERASE YDIF"/>
    <property type="match status" value="1"/>
</dbReference>
<evidence type="ECO:0000313" key="2">
    <source>
        <dbReference type="Proteomes" id="UP000003763"/>
    </source>
</evidence>
<name>G5HI05_9FIRM</name>
<comment type="caution">
    <text evidence="1">The sequence shown here is derived from an EMBL/GenBank/DDBJ whole genome shotgun (WGS) entry which is preliminary data.</text>
</comment>
<dbReference type="HOGENOM" id="CLU_026774_2_1_9"/>
<dbReference type="Proteomes" id="UP000003763">
    <property type="component" value="Unassembled WGS sequence"/>
</dbReference>
<dbReference type="PATRIC" id="fig|742733.3.peg.2275"/>
<proteinExistence type="predicted"/>
<organism evidence="1 2">
    <name type="scientific">[Clostridium] citroniae WAL-17108</name>
    <dbReference type="NCBI Taxonomy" id="742733"/>
    <lineage>
        <taxon>Bacteria</taxon>
        <taxon>Bacillati</taxon>
        <taxon>Bacillota</taxon>
        <taxon>Clostridia</taxon>
        <taxon>Lachnospirales</taxon>
        <taxon>Lachnospiraceae</taxon>
        <taxon>Enterocloster</taxon>
    </lineage>
</organism>
<sequence length="181" mass="20354">MQKICFDELLSIENIIARRAAMELTEESAVRMNVFQIDSYGNVNIKTDKERIQEPDVLLKHAAKAGKAVFTATFTSGLHPGEEPIYEIGEGHIKVLKEGNLRRFVGQVDSISFNGRILLEQGGQIIYVTERCVFELTGEGLLLTEIAPGADIQKDILDQMEFTPLFSENLKQMPTHIFKEN</sequence>
<dbReference type="InterPro" id="IPR037171">
    <property type="entry name" value="NagB/RpiA_transferase-like"/>
</dbReference>
<dbReference type="PANTHER" id="PTHR43293:SF1">
    <property type="entry name" value="ACETATE COA-TRANSFERASE YDIF"/>
    <property type="match status" value="1"/>
</dbReference>
<protein>
    <recommendedName>
        <fullName evidence="3">Acetate CoA-transferase YdiF</fullName>
    </recommendedName>
</protein>
<evidence type="ECO:0008006" key="3">
    <source>
        <dbReference type="Google" id="ProtNLM"/>
    </source>
</evidence>
<dbReference type="RefSeq" id="WP_007861922.1">
    <property type="nucleotide sequence ID" value="NZ_JH376421.1"/>
</dbReference>